<dbReference type="Gramene" id="TuG1812G0100000269.01.T01">
    <property type="protein sequence ID" value="TuG1812G0100000269.01.T01"/>
    <property type="gene ID" value="TuG1812G0100000269.01"/>
</dbReference>
<sequence length="62" mass="6787">MEKGKQSKAKTLDYGSKHLIASNCKQSEGKQREASRDLPCPAGFGINSIMLLQSTGIFLIYP</sequence>
<dbReference type="Proteomes" id="UP000015106">
    <property type="component" value="Chromosome 1"/>
</dbReference>
<name>A0A8R7NVB8_TRIUA</name>
<reference evidence="1" key="2">
    <citation type="submission" date="2018-03" db="EMBL/GenBank/DDBJ databases">
        <title>The Triticum urartu genome reveals the dynamic nature of wheat genome evolution.</title>
        <authorList>
            <person name="Ling H."/>
            <person name="Ma B."/>
            <person name="Shi X."/>
            <person name="Liu H."/>
            <person name="Dong L."/>
            <person name="Sun H."/>
            <person name="Cao Y."/>
            <person name="Gao Q."/>
            <person name="Zheng S."/>
            <person name="Li Y."/>
            <person name="Yu Y."/>
            <person name="Du H."/>
            <person name="Qi M."/>
            <person name="Li Y."/>
            <person name="Yu H."/>
            <person name="Cui Y."/>
            <person name="Wang N."/>
            <person name="Chen C."/>
            <person name="Wu H."/>
            <person name="Zhao Y."/>
            <person name="Zhang J."/>
            <person name="Li Y."/>
            <person name="Zhou W."/>
            <person name="Zhang B."/>
            <person name="Hu W."/>
            <person name="Eijk M."/>
            <person name="Tang J."/>
            <person name="Witsenboer H."/>
            <person name="Zhao S."/>
            <person name="Li Z."/>
            <person name="Zhang A."/>
            <person name="Wang D."/>
            <person name="Liang C."/>
        </authorList>
    </citation>
    <scope>NUCLEOTIDE SEQUENCE [LARGE SCALE GENOMIC DNA]</scope>
    <source>
        <strain evidence="1">cv. G1812</strain>
    </source>
</reference>
<proteinExistence type="predicted"/>
<reference evidence="2" key="1">
    <citation type="journal article" date="2013" name="Nature">
        <title>Draft genome of the wheat A-genome progenitor Triticum urartu.</title>
        <authorList>
            <person name="Ling H.Q."/>
            <person name="Zhao S."/>
            <person name="Liu D."/>
            <person name="Wang J."/>
            <person name="Sun H."/>
            <person name="Zhang C."/>
            <person name="Fan H."/>
            <person name="Li D."/>
            <person name="Dong L."/>
            <person name="Tao Y."/>
            <person name="Gao C."/>
            <person name="Wu H."/>
            <person name="Li Y."/>
            <person name="Cui Y."/>
            <person name="Guo X."/>
            <person name="Zheng S."/>
            <person name="Wang B."/>
            <person name="Yu K."/>
            <person name="Liang Q."/>
            <person name="Yang W."/>
            <person name="Lou X."/>
            <person name="Chen J."/>
            <person name="Feng M."/>
            <person name="Jian J."/>
            <person name="Zhang X."/>
            <person name="Luo G."/>
            <person name="Jiang Y."/>
            <person name="Liu J."/>
            <person name="Wang Z."/>
            <person name="Sha Y."/>
            <person name="Zhang B."/>
            <person name="Wu H."/>
            <person name="Tang D."/>
            <person name="Shen Q."/>
            <person name="Xue P."/>
            <person name="Zou S."/>
            <person name="Wang X."/>
            <person name="Liu X."/>
            <person name="Wang F."/>
            <person name="Yang Y."/>
            <person name="An X."/>
            <person name="Dong Z."/>
            <person name="Zhang K."/>
            <person name="Zhang X."/>
            <person name="Luo M.C."/>
            <person name="Dvorak J."/>
            <person name="Tong Y."/>
            <person name="Wang J."/>
            <person name="Yang H."/>
            <person name="Li Z."/>
            <person name="Wang D."/>
            <person name="Zhang A."/>
            <person name="Wang J."/>
        </authorList>
    </citation>
    <scope>NUCLEOTIDE SEQUENCE</scope>
    <source>
        <strain evidence="2">cv. G1812</strain>
    </source>
</reference>
<evidence type="ECO:0000313" key="2">
    <source>
        <dbReference type="Proteomes" id="UP000015106"/>
    </source>
</evidence>
<dbReference type="EnsemblPlants" id="TuG1812G0100000269.01.T01">
    <property type="protein sequence ID" value="TuG1812G0100000269.01.T01"/>
    <property type="gene ID" value="TuG1812G0100000269.01"/>
</dbReference>
<organism evidence="1 2">
    <name type="scientific">Triticum urartu</name>
    <name type="common">Red wild einkorn</name>
    <name type="synonym">Crithodium urartu</name>
    <dbReference type="NCBI Taxonomy" id="4572"/>
    <lineage>
        <taxon>Eukaryota</taxon>
        <taxon>Viridiplantae</taxon>
        <taxon>Streptophyta</taxon>
        <taxon>Embryophyta</taxon>
        <taxon>Tracheophyta</taxon>
        <taxon>Spermatophyta</taxon>
        <taxon>Magnoliopsida</taxon>
        <taxon>Liliopsida</taxon>
        <taxon>Poales</taxon>
        <taxon>Poaceae</taxon>
        <taxon>BOP clade</taxon>
        <taxon>Pooideae</taxon>
        <taxon>Triticodae</taxon>
        <taxon>Triticeae</taxon>
        <taxon>Triticinae</taxon>
        <taxon>Triticum</taxon>
    </lineage>
</organism>
<evidence type="ECO:0000313" key="1">
    <source>
        <dbReference type="EnsemblPlants" id="TuG1812G0100000269.01.T01"/>
    </source>
</evidence>
<keyword evidence="2" id="KW-1185">Reference proteome</keyword>
<dbReference type="AlphaFoldDB" id="A0A8R7NVB8"/>
<accession>A0A8R7NVB8</accession>
<protein>
    <submittedName>
        <fullName evidence="1">Uncharacterized protein</fullName>
    </submittedName>
</protein>
<reference evidence="1" key="3">
    <citation type="submission" date="2022-06" db="UniProtKB">
        <authorList>
            <consortium name="EnsemblPlants"/>
        </authorList>
    </citation>
    <scope>IDENTIFICATION</scope>
</reference>